<gene>
    <name evidence="2" type="ORF">EVC35_01490</name>
</gene>
<keyword evidence="1" id="KW-0812">Transmembrane</keyword>
<accession>A0AAJ1R8V6</accession>
<feature type="transmembrane region" description="Helical" evidence="1">
    <location>
        <begin position="185"/>
        <end position="205"/>
    </location>
</feature>
<feature type="transmembrane region" description="Helical" evidence="1">
    <location>
        <begin position="39"/>
        <end position="60"/>
    </location>
</feature>
<keyword evidence="1" id="KW-0472">Membrane</keyword>
<feature type="transmembrane region" description="Helical" evidence="1">
    <location>
        <begin position="94"/>
        <end position="113"/>
    </location>
</feature>
<reference evidence="2" key="1">
    <citation type="submission" date="2019-01" db="EMBL/GenBank/DDBJ databases">
        <title>Oenococcus sicerae UCMA17102.</title>
        <authorList>
            <person name="Cousin F.J."/>
            <person name="Le Guellec R."/>
            <person name="Cretenet M."/>
        </authorList>
    </citation>
    <scope>NUCLEOTIDE SEQUENCE</scope>
    <source>
        <strain evidence="2">UCMA17102</strain>
    </source>
</reference>
<evidence type="ECO:0000313" key="3">
    <source>
        <dbReference type="Proteomes" id="UP001167919"/>
    </source>
</evidence>
<evidence type="ECO:0000313" key="2">
    <source>
        <dbReference type="EMBL" id="MDN6899680.1"/>
    </source>
</evidence>
<dbReference type="Proteomes" id="UP001167919">
    <property type="component" value="Unassembled WGS sequence"/>
</dbReference>
<organism evidence="2 3">
    <name type="scientific">Oenococcus sicerae</name>
    <dbReference type="NCBI Taxonomy" id="2203724"/>
    <lineage>
        <taxon>Bacteria</taxon>
        <taxon>Bacillati</taxon>
        <taxon>Bacillota</taxon>
        <taxon>Bacilli</taxon>
        <taxon>Lactobacillales</taxon>
        <taxon>Lactobacillaceae</taxon>
        <taxon>Oenococcus</taxon>
    </lineage>
</organism>
<feature type="transmembrane region" description="Helical" evidence="1">
    <location>
        <begin position="156"/>
        <end position="178"/>
    </location>
</feature>
<dbReference type="AlphaFoldDB" id="A0AAJ1R8V6"/>
<feature type="transmembrane region" description="Helical" evidence="1">
    <location>
        <begin position="133"/>
        <end position="150"/>
    </location>
</feature>
<sequence>MDQDTILNKVPAVTVMFWITKIVSTAMGESMSDFLSRTFNPYVTVILTGIITFFAIIYQIRRRRYHIFFYWIAVAMVAIFGTMLADSIHIVLRIPYAISATAFLLLLGFNFYFWYRSEKTLSVHEITNRKREIFYWFSILFTFGLGTALGDYTAYVLRWGTLISTFVFLAVFIVLMIWRMFAKNLEVLTFWLAYVLTRPLGASFADGSSYRLLDQDPTIVAIFLLVIFICLLIFMATKRTINVNKQNF</sequence>
<evidence type="ECO:0008006" key="4">
    <source>
        <dbReference type="Google" id="ProtNLM"/>
    </source>
</evidence>
<dbReference type="EMBL" id="SDWY01000001">
    <property type="protein sequence ID" value="MDN6899680.1"/>
    <property type="molecule type" value="Genomic_DNA"/>
</dbReference>
<evidence type="ECO:0000256" key="1">
    <source>
        <dbReference type="SAM" id="Phobius"/>
    </source>
</evidence>
<dbReference type="InterPro" id="IPR007136">
    <property type="entry name" value="DUF347"/>
</dbReference>
<keyword evidence="1" id="KW-1133">Transmembrane helix</keyword>
<name>A0AAJ1R8V6_9LACO</name>
<protein>
    <recommendedName>
        <fullName evidence="4">Membrane-anchored protein</fullName>
    </recommendedName>
</protein>
<dbReference type="Pfam" id="PF03988">
    <property type="entry name" value="DUF347"/>
    <property type="match status" value="4"/>
</dbReference>
<comment type="caution">
    <text evidence="2">The sequence shown here is derived from an EMBL/GenBank/DDBJ whole genome shotgun (WGS) entry which is preliminary data.</text>
</comment>
<proteinExistence type="predicted"/>
<feature type="transmembrane region" description="Helical" evidence="1">
    <location>
        <begin position="67"/>
        <end position="88"/>
    </location>
</feature>
<feature type="transmembrane region" description="Helical" evidence="1">
    <location>
        <begin position="217"/>
        <end position="236"/>
    </location>
</feature>